<name>A0ABR9HCS7_9ACTN</name>
<feature type="compositionally biased region" description="Basic and acidic residues" evidence="1">
    <location>
        <begin position="159"/>
        <end position="169"/>
    </location>
</feature>
<evidence type="ECO:0000313" key="2">
    <source>
        <dbReference type="EMBL" id="MBE1456816.1"/>
    </source>
</evidence>
<accession>A0ABR9HCS7</accession>
<dbReference type="RefSeq" id="WP_191268174.1">
    <property type="nucleotide sequence ID" value="NZ_BMXJ01000002.1"/>
</dbReference>
<proteinExistence type="predicted"/>
<evidence type="ECO:0000256" key="1">
    <source>
        <dbReference type="SAM" id="MobiDB-lite"/>
    </source>
</evidence>
<gene>
    <name evidence="2" type="ORF">H4W79_001030</name>
</gene>
<feature type="region of interest" description="Disordered" evidence="1">
    <location>
        <begin position="19"/>
        <end position="38"/>
    </location>
</feature>
<organism evidence="2 3">
    <name type="scientific">Nocardiopsis terrae</name>
    <dbReference type="NCBI Taxonomy" id="372655"/>
    <lineage>
        <taxon>Bacteria</taxon>
        <taxon>Bacillati</taxon>
        <taxon>Actinomycetota</taxon>
        <taxon>Actinomycetes</taxon>
        <taxon>Streptosporangiales</taxon>
        <taxon>Nocardiopsidaceae</taxon>
        <taxon>Nocardiopsis</taxon>
    </lineage>
</organism>
<protein>
    <submittedName>
        <fullName evidence="2">Uncharacterized protein</fullName>
    </submittedName>
</protein>
<keyword evidence="3" id="KW-1185">Reference proteome</keyword>
<dbReference type="Proteomes" id="UP000598217">
    <property type="component" value="Unassembled WGS sequence"/>
</dbReference>
<dbReference type="EMBL" id="JADBDY010000001">
    <property type="protein sequence ID" value="MBE1456816.1"/>
    <property type="molecule type" value="Genomic_DNA"/>
</dbReference>
<feature type="region of interest" description="Disordered" evidence="1">
    <location>
        <begin position="135"/>
        <end position="169"/>
    </location>
</feature>
<evidence type="ECO:0000313" key="3">
    <source>
        <dbReference type="Proteomes" id="UP000598217"/>
    </source>
</evidence>
<comment type="caution">
    <text evidence="2">The sequence shown here is derived from an EMBL/GenBank/DDBJ whole genome shotgun (WGS) entry which is preliminary data.</text>
</comment>
<reference evidence="2 3" key="1">
    <citation type="submission" date="2020-10" db="EMBL/GenBank/DDBJ databases">
        <title>Sequencing the genomes of 1000 actinobacteria strains.</title>
        <authorList>
            <person name="Klenk H.-P."/>
        </authorList>
    </citation>
    <scope>NUCLEOTIDE SEQUENCE [LARGE SCALE GENOMIC DNA]</scope>
    <source>
        <strain evidence="2 3">DSM 45157</strain>
    </source>
</reference>
<sequence>MIDIRTEDFLDTLDDALAFPAPPGSVGPTAPADSTDPDRRSELMKLIELRTTGVREVIRRLRAGDLDMDDAVSSLERLSERRLARSRPEPRMTRFCDIRELPTPEALRDWAHAHGTPVRLLGRDVHGREVYGATRGPTTRVARGPATEPPGRTPGWRSPLERAPEDPRDTADRVLDELVVGRWVLSIEGEPTAQEYVAYRPVGWVGEGNPHERLRAPTREALIDALAARAHQSRRPASD</sequence>